<proteinExistence type="predicted"/>
<dbReference type="Ensembl" id="ENSTGUT00000033143.1">
    <property type="protein sequence ID" value="ENSTGUP00000018340.1"/>
    <property type="gene ID" value="ENSTGUG00000024491.1"/>
</dbReference>
<reference evidence="1" key="3">
    <citation type="submission" date="2025-09" db="UniProtKB">
        <authorList>
            <consortium name="Ensembl"/>
        </authorList>
    </citation>
    <scope>IDENTIFICATION</scope>
</reference>
<evidence type="ECO:0000313" key="2">
    <source>
        <dbReference type="Proteomes" id="UP000007754"/>
    </source>
</evidence>
<sequence>MHGEWIPMIAFLGAPLLQPPSPAGEIAARQDKISSVICYFKQVPPEMGCWGWQHSSIFSHTQECQTQELLGASLQLSHSFL</sequence>
<name>A0A674G6U1_TAEGU</name>
<dbReference type="AlphaFoldDB" id="A0A674G6U1"/>
<accession>A0A674G6U1</accession>
<evidence type="ECO:0000313" key="1">
    <source>
        <dbReference type="Ensembl" id="ENSTGUP00000018340.1"/>
    </source>
</evidence>
<keyword evidence="2" id="KW-1185">Reference proteome</keyword>
<dbReference type="InParanoid" id="A0A674G6U1"/>
<reference evidence="1" key="2">
    <citation type="submission" date="2025-08" db="UniProtKB">
        <authorList>
            <consortium name="Ensembl"/>
        </authorList>
    </citation>
    <scope>IDENTIFICATION</scope>
</reference>
<protein>
    <submittedName>
        <fullName evidence="1">Uncharacterized protein</fullName>
    </submittedName>
</protein>
<reference evidence="1 2" key="1">
    <citation type="journal article" date="2010" name="Nature">
        <title>The genome of a songbird.</title>
        <authorList>
            <person name="Warren W.C."/>
            <person name="Clayton D.F."/>
            <person name="Ellegren H."/>
            <person name="Arnold A.P."/>
            <person name="Hillier L.W."/>
            <person name="Kunstner A."/>
            <person name="Searle S."/>
            <person name="White S."/>
            <person name="Vilella A.J."/>
            <person name="Fairley S."/>
            <person name="Heger A."/>
            <person name="Kong L."/>
            <person name="Ponting C.P."/>
            <person name="Jarvis E.D."/>
            <person name="Mello C.V."/>
            <person name="Minx P."/>
            <person name="Lovell P."/>
            <person name="Velho T.A."/>
            <person name="Ferris M."/>
            <person name="Balakrishnan C.N."/>
            <person name="Sinha S."/>
            <person name="Blatti C."/>
            <person name="London S.E."/>
            <person name="Li Y."/>
            <person name="Lin Y.C."/>
            <person name="George J."/>
            <person name="Sweedler J."/>
            <person name="Southey B."/>
            <person name="Gunaratne P."/>
            <person name="Watson M."/>
            <person name="Nam K."/>
            <person name="Backstrom N."/>
            <person name="Smeds L."/>
            <person name="Nabholz B."/>
            <person name="Itoh Y."/>
            <person name="Whitney O."/>
            <person name="Pfenning A.R."/>
            <person name="Howard J."/>
            <person name="Volker M."/>
            <person name="Skinner B.M."/>
            <person name="Griffin D.K."/>
            <person name="Ye L."/>
            <person name="McLaren W.M."/>
            <person name="Flicek P."/>
            <person name="Quesada V."/>
            <person name="Velasco G."/>
            <person name="Lopez-Otin C."/>
            <person name="Puente X.S."/>
            <person name="Olender T."/>
            <person name="Lancet D."/>
            <person name="Smit A.F."/>
            <person name="Hubley R."/>
            <person name="Konkel M.K."/>
            <person name="Walker J.A."/>
            <person name="Batzer M.A."/>
            <person name="Gu W."/>
            <person name="Pollock D.D."/>
            <person name="Chen L."/>
            <person name="Cheng Z."/>
            <person name="Eichler E.E."/>
            <person name="Stapley J."/>
            <person name="Slate J."/>
            <person name="Ekblom R."/>
            <person name="Birkhead T."/>
            <person name="Burke T."/>
            <person name="Burt D."/>
            <person name="Scharff C."/>
            <person name="Adam I."/>
            <person name="Richard H."/>
            <person name="Sultan M."/>
            <person name="Soldatov A."/>
            <person name="Lehrach H."/>
            <person name="Edwards S.V."/>
            <person name="Yang S.P."/>
            <person name="Li X."/>
            <person name="Graves T."/>
            <person name="Fulton L."/>
            <person name="Nelson J."/>
            <person name="Chinwalla A."/>
            <person name="Hou S."/>
            <person name="Mardis E.R."/>
            <person name="Wilson R.K."/>
        </authorList>
    </citation>
    <scope>NUCLEOTIDE SEQUENCE [LARGE SCALE GENOMIC DNA]</scope>
</reference>
<organism evidence="1 2">
    <name type="scientific">Taeniopygia guttata</name>
    <name type="common">Zebra finch</name>
    <name type="synonym">Poephila guttata</name>
    <dbReference type="NCBI Taxonomy" id="59729"/>
    <lineage>
        <taxon>Eukaryota</taxon>
        <taxon>Metazoa</taxon>
        <taxon>Chordata</taxon>
        <taxon>Craniata</taxon>
        <taxon>Vertebrata</taxon>
        <taxon>Euteleostomi</taxon>
        <taxon>Archelosauria</taxon>
        <taxon>Archosauria</taxon>
        <taxon>Dinosauria</taxon>
        <taxon>Saurischia</taxon>
        <taxon>Theropoda</taxon>
        <taxon>Coelurosauria</taxon>
        <taxon>Aves</taxon>
        <taxon>Neognathae</taxon>
        <taxon>Neoaves</taxon>
        <taxon>Telluraves</taxon>
        <taxon>Australaves</taxon>
        <taxon>Passeriformes</taxon>
        <taxon>Passeroidea</taxon>
        <taxon>Estrildidae</taxon>
        <taxon>Estrildinae</taxon>
        <taxon>Taeniopygia</taxon>
    </lineage>
</organism>
<dbReference type="Proteomes" id="UP000007754">
    <property type="component" value="Chromosome 5"/>
</dbReference>